<dbReference type="Gene3D" id="3.40.30.10">
    <property type="entry name" value="Glutaredoxin"/>
    <property type="match status" value="1"/>
</dbReference>
<keyword evidence="4" id="KW-0614">Plasmid</keyword>
<feature type="domain" description="GST N-terminal" evidence="2">
    <location>
        <begin position="1"/>
        <end position="80"/>
    </location>
</feature>
<dbReference type="PANTHER" id="PTHR44051">
    <property type="entry name" value="GLUTATHIONE S-TRANSFERASE-RELATED"/>
    <property type="match status" value="1"/>
</dbReference>
<dbReference type="InterPro" id="IPR036282">
    <property type="entry name" value="Glutathione-S-Trfase_C_sf"/>
</dbReference>
<dbReference type="PROSITE" id="PS50405">
    <property type="entry name" value="GST_CTER"/>
    <property type="match status" value="1"/>
</dbReference>
<dbReference type="EMBL" id="JALAYX010000002">
    <property type="protein sequence ID" value="MCJ8238490.1"/>
    <property type="molecule type" value="Genomic_DNA"/>
</dbReference>
<name>A0ABT0CZ92_9HYPH</name>
<dbReference type="PANTHER" id="PTHR44051:SF8">
    <property type="entry name" value="GLUTATHIONE S-TRANSFERASE GSTA"/>
    <property type="match status" value="1"/>
</dbReference>
<sequence length="208" mass="23749">MKLFYCETLNPRKACAAARYLNADLEFVRVDLANGEQRTPEFLALNPNGKVPVLQYGDGQSLWEANAIMCFLSDMTGADFWPKDDRQPDVMRWLSWDASHFTLHAATLWFENELRPLFGQAPDPAVVEQAELQLRQFAQVLDSHLAHRIFVVADRLSVADFALAAALPYWRSARLPLDDFEHIKRWHDQLNTIPAWREPFPARPSAGG</sequence>
<evidence type="ECO:0000259" key="3">
    <source>
        <dbReference type="PROSITE" id="PS50405"/>
    </source>
</evidence>
<comment type="caution">
    <text evidence="4">The sequence shown here is derived from an EMBL/GenBank/DDBJ whole genome shotgun (WGS) entry which is preliminary data.</text>
</comment>
<evidence type="ECO:0000313" key="4">
    <source>
        <dbReference type="EMBL" id="MCJ8238490.1"/>
    </source>
</evidence>
<dbReference type="SFLD" id="SFLDS00019">
    <property type="entry name" value="Glutathione_Transferase_(cytos"/>
    <property type="match status" value="1"/>
</dbReference>
<dbReference type="Proteomes" id="UP001522662">
    <property type="component" value="Unassembled WGS sequence"/>
</dbReference>
<dbReference type="InterPro" id="IPR036249">
    <property type="entry name" value="Thioredoxin-like_sf"/>
</dbReference>
<geneLocation type="plasmid" evidence="4">
    <name>unnamed</name>
</geneLocation>
<reference evidence="4 5" key="1">
    <citation type="submission" date="2022-03" db="EMBL/GenBank/DDBJ databases">
        <title>Rhizobium SSM4.3 sp. nov., isolated from Sediment (Gouqi Island).</title>
        <authorList>
            <person name="Chen G."/>
        </authorList>
    </citation>
    <scope>NUCLEOTIDE SEQUENCE [LARGE SCALE GENOMIC DNA]</scope>
    <source>
        <strain evidence="4 5">SSM4.3</strain>
        <plasmid evidence="4">unnamed</plasmid>
    </source>
</reference>
<dbReference type="InterPro" id="IPR040079">
    <property type="entry name" value="Glutathione_S-Trfase"/>
</dbReference>
<comment type="similarity">
    <text evidence="1">Belongs to the GST superfamily.</text>
</comment>
<proteinExistence type="inferred from homology"/>
<keyword evidence="5" id="KW-1185">Reference proteome</keyword>
<dbReference type="InterPro" id="IPR010987">
    <property type="entry name" value="Glutathione-S-Trfase_C-like"/>
</dbReference>
<dbReference type="InterPro" id="IPR004045">
    <property type="entry name" value="Glutathione_S-Trfase_N"/>
</dbReference>
<evidence type="ECO:0000259" key="2">
    <source>
        <dbReference type="PROSITE" id="PS50404"/>
    </source>
</evidence>
<dbReference type="Gene3D" id="1.20.1050.10">
    <property type="match status" value="1"/>
</dbReference>
<dbReference type="InterPro" id="IPR004046">
    <property type="entry name" value="GST_C"/>
</dbReference>
<organism evidence="4 5">
    <name type="scientific">Peteryoungia algae</name>
    <dbReference type="NCBI Taxonomy" id="2919917"/>
    <lineage>
        <taxon>Bacteria</taxon>
        <taxon>Pseudomonadati</taxon>
        <taxon>Pseudomonadota</taxon>
        <taxon>Alphaproteobacteria</taxon>
        <taxon>Hyphomicrobiales</taxon>
        <taxon>Rhizobiaceae</taxon>
        <taxon>Peteryoungia</taxon>
    </lineage>
</organism>
<dbReference type="SUPFAM" id="SSF52833">
    <property type="entry name" value="Thioredoxin-like"/>
    <property type="match status" value="1"/>
</dbReference>
<dbReference type="RefSeq" id="WP_245136638.1">
    <property type="nucleotide sequence ID" value="NZ_CP128477.1"/>
</dbReference>
<dbReference type="SUPFAM" id="SSF47616">
    <property type="entry name" value="GST C-terminal domain-like"/>
    <property type="match status" value="1"/>
</dbReference>
<evidence type="ECO:0000313" key="5">
    <source>
        <dbReference type="Proteomes" id="UP001522662"/>
    </source>
</evidence>
<dbReference type="Pfam" id="PF00043">
    <property type="entry name" value="GST_C"/>
    <property type="match status" value="1"/>
</dbReference>
<evidence type="ECO:0000256" key="1">
    <source>
        <dbReference type="RuleBase" id="RU003494"/>
    </source>
</evidence>
<gene>
    <name evidence="4" type="ORF">MKJ03_09135</name>
</gene>
<dbReference type="Pfam" id="PF02798">
    <property type="entry name" value="GST_N"/>
    <property type="match status" value="1"/>
</dbReference>
<feature type="domain" description="GST C-terminal" evidence="3">
    <location>
        <begin position="83"/>
        <end position="208"/>
    </location>
</feature>
<dbReference type="PROSITE" id="PS50404">
    <property type="entry name" value="GST_NTER"/>
    <property type="match status" value="1"/>
</dbReference>
<accession>A0ABT0CZ92</accession>
<protein>
    <submittedName>
        <fullName evidence="4">Glutathione S-transferase family protein</fullName>
    </submittedName>
</protein>
<dbReference type="SFLD" id="SFLDG00358">
    <property type="entry name" value="Main_(cytGST)"/>
    <property type="match status" value="1"/>
</dbReference>